<dbReference type="GeneID" id="94835564"/>
<evidence type="ECO:0000256" key="1">
    <source>
        <dbReference type="SAM" id="Coils"/>
    </source>
</evidence>
<feature type="compositionally biased region" description="Basic residues" evidence="2">
    <location>
        <begin position="73"/>
        <end position="93"/>
    </location>
</feature>
<proteinExistence type="predicted"/>
<comment type="caution">
    <text evidence="3">The sequence shown here is derived from an EMBL/GenBank/DDBJ whole genome shotgun (WGS) entry which is preliminary data.</text>
</comment>
<reference evidence="3" key="1">
    <citation type="submission" date="2016-10" db="EMBL/GenBank/DDBJ databases">
        <authorList>
            <person name="Benchimol M."/>
            <person name="Almeida L.G."/>
            <person name="Vasconcelos A.T."/>
            <person name="Perreira-Neves A."/>
            <person name="Rosa I.A."/>
            <person name="Tasca T."/>
            <person name="Bogo M.R."/>
            <person name="de Souza W."/>
        </authorList>
    </citation>
    <scope>NUCLEOTIDE SEQUENCE [LARGE SCALE GENOMIC DNA]</scope>
    <source>
        <strain evidence="3">K</strain>
    </source>
</reference>
<feature type="compositionally biased region" description="Low complexity" evidence="2">
    <location>
        <begin position="53"/>
        <end position="69"/>
    </location>
</feature>
<keyword evidence="4" id="KW-1185">Reference proteome</keyword>
<feature type="region of interest" description="Disordered" evidence="2">
    <location>
        <begin position="52"/>
        <end position="104"/>
    </location>
</feature>
<evidence type="ECO:0000256" key="2">
    <source>
        <dbReference type="SAM" id="MobiDB-lite"/>
    </source>
</evidence>
<feature type="compositionally biased region" description="Low complexity" evidence="2">
    <location>
        <begin position="94"/>
        <end position="104"/>
    </location>
</feature>
<dbReference type="Proteomes" id="UP000179807">
    <property type="component" value="Unassembled WGS sequence"/>
</dbReference>
<protein>
    <submittedName>
        <fullName evidence="3">Uncharacterized protein</fullName>
    </submittedName>
</protein>
<evidence type="ECO:0000313" key="3">
    <source>
        <dbReference type="EMBL" id="OHT10972.1"/>
    </source>
</evidence>
<feature type="region of interest" description="Disordered" evidence="2">
    <location>
        <begin position="122"/>
        <end position="150"/>
    </location>
</feature>
<evidence type="ECO:0000313" key="4">
    <source>
        <dbReference type="Proteomes" id="UP000179807"/>
    </source>
</evidence>
<dbReference type="VEuPathDB" id="TrichDB:TRFO_19554"/>
<name>A0A1J4KME7_9EUKA</name>
<keyword evidence="1" id="KW-0175">Coiled coil</keyword>
<sequence length="275" mass="31624">MVINRQIAVNSDSIDHQNDNVDLAAKFFIQIEDERPKSQMVRKSCVPLLATLNKDQNTNKNNDKSANNNDRSKGHHHHHGINHHKKYKSHHSNAKNSNNKNTNENQQISFSVNQNENRIVQDNTHSPRSSSSLSPRANNSQSGFSLKKQARIQKRARFSLQKMSDEEYEQILALARQKSESTYSDLIKGCDRLNKNQDLIQKFGTTANAPKYYQKNLHVVPDFELKREIKSMQKKIDELHEESASLRNEIKQLQDELDAARDEAVTLECYLAAYT</sequence>
<feature type="coiled-coil region" evidence="1">
    <location>
        <begin position="222"/>
        <end position="270"/>
    </location>
</feature>
<dbReference type="RefSeq" id="XP_068364108.1">
    <property type="nucleotide sequence ID" value="XM_068500860.1"/>
</dbReference>
<organism evidence="3 4">
    <name type="scientific">Tritrichomonas foetus</name>
    <dbReference type="NCBI Taxonomy" id="1144522"/>
    <lineage>
        <taxon>Eukaryota</taxon>
        <taxon>Metamonada</taxon>
        <taxon>Parabasalia</taxon>
        <taxon>Tritrichomonadida</taxon>
        <taxon>Tritrichomonadidae</taxon>
        <taxon>Tritrichomonas</taxon>
    </lineage>
</organism>
<gene>
    <name evidence="3" type="ORF">TRFO_19554</name>
</gene>
<dbReference type="AlphaFoldDB" id="A0A1J4KME7"/>
<dbReference type="EMBL" id="MLAK01000597">
    <property type="protein sequence ID" value="OHT10972.1"/>
    <property type="molecule type" value="Genomic_DNA"/>
</dbReference>
<accession>A0A1J4KME7</accession>
<feature type="compositionally biased region" description="Low complexity" evidence="2">
    <location>
        <begin position="126"/>
        <end position="142"/>
    </location>
</feature>